<protein>
    <submittedName>
        <fullName evidence="1">Putative glutamine amidotransferase</fullName>
    </submittedName>
</protein>
<gene>
    <name evidence="1" type="ORF">SAMN05660649_00353</name>
</gene>
<dbReference type="RefSeq" id="WP_092468103.1">
    <property type="nucleotide sequence ID" value="NZ_FOOX01000001.1"/>
</dbReference>
<dbReference type="PANTHER" id="PTHR43235:SF1">
    <property type="entry name" value="GLUTAMINE AMIDOTRANSFERASE PB2B2.05-RELATED"/>
    <property type="match status" value="1"/>
</dbReference>
<dbReference type="InterPro" id="IPR029062">
    <property type="entry name" value="Class_I_gatase-like"/>
</dbReference>
<dbReference type="Proteomes" id="UP000199337">
    <property type="component" value="Unassembled WGS sequence"/>
</dbReference>
<name>A0A1I2NB20_9FIRM</name>
<keyword evidence="1" id="KW-0808">Transferase</keyword>
<proteinExistence type="predicted"/>
<dbReference type="STRING" id="341036.SAMN05660649_00353"/>
<dbReference type="SUPFAM" id="SSF52317">
    <property type="entry name" value="Class I glutamine amidotransferase-like"/>
    <property type="match status" value="1"/>
</dbReference>
<dbReference type="CDD" id="cd01745">
    <property type="entry name" value="GATase1_2"/>
    <property type="match status" value="1"/>
</dbReference>
<sequence length="242" mass="26779">MRRPVIGITCSFDYNINKFQLGGDYVEAVRAAGGTPLILPHEEHSIDGIINVIGGLLLSGGGDIDPCYIGKEPWPQSGNIDPLRDVFELTITSRAIAEGIPVFGICRGMQVMNVAAGGDICQDIYRSLPEAHKHTQEAPRWYPTHNIKIIENTLLRKIIGLDELRVNSYHHQAINLAAPGFRISACSSDGVAEAIEGLGHDYILGVQFHPENMFKRYPIMLNLFKCHIDASARYLSTRSQNR</sequence>
<dbReference type="EMBL" id="FOOX01000001">
    <property type="protein sequence ID" value="SFF98696.1"/>
    <property type="molecule type" value="Genomic_DNA"/>
</dbReference>
<dbReference type="Pfam" id="PF07722">
    <property type="entry name" value="Peptidase_C26"/>
    <property type="match status" value="1"/>
</dbReference>
<dbReference type="PANTHER" id="PTHR43235">
    <property type="entry name" value="GLUTAMINE AMIDOTRANSFERASE PB2B2.05-RELATED"/>
    <property type="match status" value="1"/>
</dbReference>
<dbReference type="Gene3D" id="3.40.50.880">
    <property type="match status" value="1"/>
</dbReference>
<dbReference type="GO" id="GO:0016740">
    <property type="term" value="F:transferase activity"/>
    <property type="evidence" value="ECO:0007669"/>
    <property type="project" value="UniProtKB-KW"/>
</dbReference>
<dbReference type="OrthoDB" id="9813383at2"/>
<dbReference type="GO" id="GO:0005829">
    <property type="term" value="C:cytosol"/>
    <property type="evidence" value="ECO:0007669"/>
    <property type="project" value="TreeGrafter"/>
</dbReference>
<organism evidence="1 2">
    <name type="scientific">Desulfotruncus arcticus DSM 17038</name>
    <dbReference type="NCBI Taxonomy" id="1121424"/>
    <lineage>
        <taxon>Bacteria</taxon>
        <taxon>Bacillati</taxon>
        <taxon>Bacillota</taxon>
        <taxon>Clostridia</taxon>
        <taxon>Eubacteriales</taxon>
        <taxon>Desulfallaceae</taxon>
        <taxon>Desulfotruncus</taxon>
    </lineage>
</organism>
<keyword evidence="2" id="KW-1185">Reference proteome</keyword>
<dbReference type="PROSITE" id="PS51273">
    <property type="entry name" value="GATASE_TYPE_1"/>
    <property type="match status" value="1"/>
</dbReference>
<dbReference type="InterPro" id="IPR044668">
    <property type="entry name" value="PuuD-like"/>
</dbReference>
<dbReference type="InterPro" id="IPR011697">
    <property type="entry name" value="Peptidase_C26"/>
</dbReference>
<dbReference type="GO" id="GO:0006598">
    <property type="term" value="P:polyamine catabolic process"/>
    <property type="evidence" value="ECO:0007669"/>
    <property type="project" value="TreeGrafter"/>
</dbReference>
<evidence type="ECO:0000313" key="1">
    <source>
        <dbReference type="EMBL" id="SFF98696.1"/>
    </source>
</evidence>
<reference evidence="2" key="1">
    <citation type="submission" date="2016-10" db="EMBL/GenBank/DDBJ databases">
        <authorList>
            <person name="Varghese N."/>
            <person name="Submissions S."/>
        </authorList>
    </citation>
    <scope>NUCLEOTIDE SEQUENCE [LARGE SCALE GENOMIC DNA]</scope>
    <source>
        <strain evidence="2">DSM 17038</strain>
    </source>
</reference>
<dbReference type="AlphaFoldDB" id="A0A1I2NB20"/>
<evidence type="ECO:0000313" key="2">
    <source>
        <dbReference type="Proteomes" id="UP000199337"/>
    </source>
</evidence>
<dbReference type="GO" id="GO:0033969">
    <property type="term" value="F:gamma-glutamyl-gamma-aminobutyrate hydrolase activity"/>
    <property type="evidence" value="ECO:0007669"/>
    <property type="project" value="TreeGrafter"/>
</dbReference>
<accession>A0A1I2NB20</accession>
<keyword evidence="1" id="KW-0315">Glutamine amidotransferase</keyword>